<dbReference type="GO" id="GO:0005874">
    <property type="term" value="C:microtubule"/>
    <property type="evidence" value="ECO:0007669"/>
    <property type="project" value="UniProtKB-KW"/>
</dbReference>
<reference evidence="12 13" key="1">
    <citation type="journal article" date="2024" name="Nat. Commun.">
        <title>Phylogenomics reveals the evolutionary origins of lichenization in chlorophyte algae.</title>
        <authorList>
            <person name="Puginier C."/>
            <person name="Libourel C."/>
            <person name="Otte J."/>
            <person name="Skaloud P."/>
            <person name="Haon M."/>
            <person name="Grisel S."/>
            <person name="Petersen M."/>
            <person name="Berrin J.G."/>
            <person name="Delaux P.M."/>
            <person name="Dal Grande F."/>
            <person name="Keller J."/>
        </authorList>
    </citation>
    <scope>NUCLEOTIDE SEQUENCE [LARGE SCALE GENOMIC DNA]</scope>
    <source>
        <strain evidence="12 13">SAG 2523</strain>
    </source>
</reference>
<dbReference type="GO" id="GO:0008017">
    <property type="term" value="F:microtubule binding"/>
    <property type="evidence" value="ECO:0007669"/>
    <property type="project" value="InterPro"/>
</dbReference>
<dbReference type="SUPFAM" id="SSF52540">
    <property type="entry name" value="P-loop containing nucleoside triphosphate hydrolases"/>
    <property type="match status" value="1"/>
</dbReference>
<dbReference type="GO" id="GO:0003777">
    <property type="term" value="F:microtubule motor activity"/>
    <property type="evidence" value="ECO:0007669"/>
    <property type="project" value="InterPro"/>
</dbReference>
<dbReference type="Proteomes" id="UP001485043">
    <property type="component" value="Unassembled WGS sequence"/>
</dbReference>
<evidence type="ECO:0000313" key="13">
    <source>
        <dbReference type="Proteomes" id="UP001485043"/>
    </source>
</evidence>
<dbReference type="PROSITE" id="PS50067">
    <property type="entry name" value="KINESIN_MOTOR_2"/>
    <property type="match status" value="1"/>
</dbReference>
<accession>A0AAW1RX50</accession>
<evidence type="ECO:0000256" key="5">
    <source>
        <dbReference type="ARBA" id="ARBA00023175"/>
    </source>
</evidence>
<evidence type="ECO:0000256" key="9">
    <source>
        <dbReference type="SAM" id="Coils"/>
    </source>
</evidence>
<feature type="compositionally biased region" description="Basic and acidic residues" evidence="10">
    <location>
        <begin position="30"/>
        <end position="46"/>
    </location>
</feature>
<feature type="binding site" evidence="7">
    <location>
        <begin position="135"/>
        <end position="142"/>
    </location>
    <ligand>
        <name>ATP</name>
        <dbReference type="ChEBI" id="CHEBI:30616"/>
    </ligand>
</feature>
<dbReference type="InterPro" id="IPR001752">
    <property type="entry name" value="Kinesin_motor_dom"/>
</dbReference>
<proteinExistence type="inferred from homology"/>
<organism evidence="12 13">
    <name type="scientific">Apatococcus fuscideae</name>
    <dbReference type="NCBI Taxonomy" id="2026836"/>
    <lineage>
        <taxon>Eukaryota</taxon>
        <taxon>Viridiplantae</taxon>
        <taxon>Chlorophyta</taxon>
        <taxon>core chlorophytes</taxon>
        <taxon>Trebouxiophyceae</taxon>
        <taxon>Chlorellales</taxon>
        <taxon>Chlorellaceae</taxon>
        <taxon>Apatococcus</taxon>
    </lineage>
</organism>
<feature type="coiled-coil region" evidence="9">
    <location>
        <begin position="527"/>
        <end position="660"/>
    </location>
</feature>
<dbReference type="Pfam" id="PF00225">
    <property type="entry name" value="Kinesin"/>
    <property type="match status" value="1"/>
</dbReference>
<keyword evidence="3 7" id="KW-0067">ATP-binding</keyword>
<evidence type="ECO:0000256" key="3">
    <source>
        <dbReference type="ARBA" id="ARBA00022840"/>
    </source>
</evidence>
<feature type="coiled-coil region" evidence="9">
    <location>
        <begin position="385"/>
        <end position="441"/>
    </location>
</feature>
<dbReference type="GO" id="GO:0005524">
    <property type="term" value="F:ATP binding"/>
    <property type="evidence" value="ECO:0007669"/>
    <property type="project" value="UniProtKB-UniRule"/>
</dbReference>
<dbReference type="PROSITE" id="PS00411">
    <property type="entry name" value="KINESIN_MOTOR_1"/>
    <property type="match status" value="1"/>
</dbReference>
<evidence type="ECO:0000256" key="10">
    <source>
        <dbReference type="SAM" id="MobiDB-lite"/>
    </source>
</evidence>
<dbReference type="PRINTS" id="PR00380">
    <property type="entry name" value="KINESINHEAVY"/>
</dbReference>
<sequence length="846" mass="92790">MRSHSHRGEGGHMDDMSMPGSPGETASMRSTDDLSPRSMADEDGRHNRPGSSDNVQVVIRVRPPPTEALEEGSSIACATANRIQIRTHPADRTHTFSYDHVMTQSSMQSDMFNVVGLPVVESCMMGYNASIFAYGMTGAGKTFTMLGSMSAPEQRGLAPRIFEALFQRIAEAEDIAGRERLRYSLKCSFLEIYNETITDLLNPAAYNLQIREDIRRGCYVEGLSEEIVLNVDEAMALMRRGVENRKTGETKMNRESSRSHCVFSCSLEGNSKGTGGLTNTRFSRLNLIDLAGSERNKTSGAGGEHFREAISINSSLTALGRVIMELVEAQNRRAAKRHFHDSLGGNAKTMIIANVLPTFAAAHETLSTLQFASRAKHIRNKAIVNEDTSGELALLQRELHRLRRELDLVQAQSTEPLVAENADLRRQIQEQQETEGQLTQRLDGMLSESRRHKHEAESARQACADMDQQGRGLQARMQDLSSRLAQAQAAAASETAQKADEAGRLQLDVNALNLRLLAEQEARQKAVVDSEAAAKAAQEDNQQLVTEAESLSAKLANVRSVAEADRAASEERAAQLAGEIEELNTELAETRQGRREERCTMERLEEECRRMRREAQETALDMDARNRRERREITDLTKVVRDLEATCDSLQNDLMEEGKRTAKYKRAFTEIDGLIAWARTPPASASRPARSNVFSSHPAAASPTSSLLDGARRRLSEGALSSSKQPAGLPSPEPRRAPSSHVTPLALPQIESRAGSIGMMNTHKSPVAESGPGGEENMPPETGSAGRPKERRLSGSRFSPRGPKASPRPLGSPSRGFKSPSPPKLMLPEHSNPRGPLSPALASPMR</sequence>
<evidence type="ECO:0000256" key="4">
    <source>
        <dbReference type="ARBA" id="ARBA00023054"/>
    </source>
</evidence>
<evidence type="ECO:0000256" key="7">
    <source>
        <dbReference type="PROSITE-ProRule" id="PRU00283"/>
    </source>
</evidence>
<dbReference type="InterPro" id="IPR019821">
    <property type="entry name" value="Kinesin_motor_CS"/>
</dbReference>
<dbReference type="AlphaFoldDB" id="A0AAW1RX50"/>
<keyword evidence="2 7" id="KW-0547">Nucleotide-binding</keyword>
<protein>
    <recommendedName>
        <fullName evidence="8">Kinesin-like protein</fullName>
    </recommendedName>
</protein>
<dbReference type="PANTHER" id="PTHR37739:SF8">
    <property type="entry name" value="KINESIN-LIKE PROTEIN KIN-12D"/>
    <property type="match status" value="1"/>
</dbReference>
<dbReference type="Gene3D" id="3.40.850.10">
    <property type="entry name" value="Kinesin motor domain"/>
    <property type="match status" value="1"/>
</dbReference>
<evidence type="ECO:0000256" key="1">
    <source>
        <dbReference type="ARBA" id="ARBA00022701"/>
    </source>
</evidence>
<evidence type="ECO:0000313" key="12">
    <source>
        <dbReference type="EMBL" id="KAK9838407.1"/>
    </source>
</evidence>
<keyword evidence="5 7" id="KW-0505">Motor protein</keyword>
<dbReference type="GO" id="GO:0007018">
    <property type="term" value="P:microtubule-based movement"/>
    <property type="evidence" value="ECO:0007669"/>
    <property type="project" value="InterPro"/>
</dbReference>
<dbReference type="EMBL" id="JALJOV010001908">
    <property type="protein sequence ID" value="KAK9838407.1"/>
    <property type="molecule type" value="Genomic_DNA"/>
</dbReference>
<evidence type="ECO:0000256" key="8">
    <source>
        <dbReference type="RuleBase" id="RU000394"/>
    </source>
</evidence>
<feature type="compositionally biased region" description="Basic and acidic residues" evidence="10">
    <location>
        <begin position="1"/>
        <end position="15"/>
    </location>
</feature>
<feature type="compositionally biased region" description="Low complexity" evidence="10">
    <location>
        <begin position="682"/>
        <end position="706"/>
    </location>
</feature>
<evidence type="ECO:0000256" key="2">
    <source>
        <dbReference type="ARBA" id="ARBA00022741"/>
    </source>
</evidence>
<feature type="region of interest" description="Disordered" evidence="10">
    <location>
        <begin position="1"/>
        <end position="58"/>
    </location>
</feature>
<evidence type="ECO:0000256" key="6">
    <source>
        <dbReference type="ARBA" id="ARBA00034488"/>
    </source>
</evidence>
<keyword evidence="4 9" id="KW-0175">Coiled coil</keyword>
<dbReference type="InterPro" id="IPR027417">
    <property type="entry name" value="P-loop_NTPase"/>
</dbReference>
<keyword evidence="1 8" id="KW-0493">Microtubule</keyword>
<keyword evidence="13" id="KW-1185">Reference proteome</keyword>
<dbReference type="InterPro" id="IPR036961">
    <property type="entry name" value="Kinesin_motor_dom_sf"/>
</dbReference>
<dbReference type="SMART" id="SM00129">
    <property type="entry name" value="KISc"/>
    <property type="match status" value="1"/>
</dbReference>
<evidence type="ECO:0000259" key="11">
    <source>
        <dbReference type="PROSITE" id="PS50067"/>
    </source>
</evidence>
<gene>
    <name evidence="12" type="ORF">WJX84_002853</name>
</gene>
<feature type="region of interest" description="Disordered" evidence="10">
    <location>
        <begin position="682"/>
        <end position="846"/>
    </location>
</feature>
<feature type="domain" description="Kinesin motor" evidence="11">
    <location>
        <begin position="54"/>
        <end position="378"/>
    </location>
</feature>
<comment type="caution">
    <text evidence="12">The sequence shown here is derived from an EMBL/GenBank/DDBJ whole genome shotgun (WGS) entry which is preliminary data.</text>
</comment>
<comment type="similarity">
    <text evidence="6">Belongs to the TRAFAC class myosin-kinesin ATPase superfamily. Kinesin family. KIN-12 subfamily.</text>
</comment>
<dbReference type="PANTHER" id="PTHR37739">
    <property type="entry name" value="KINESIN-LIKE PROTEIN KIN-12D"/>
    <property type="match status" value="1"/>
</dbReference>
<dbReference type="InterPro" id="IPR044986">
    <property type="entry name" value="KIF15/KIN-12"/>
</dbReference>
<name>A0AAW1RX50_9CHLO</name>